<dbReference type="GO" id="GO:0050909">
    <property type="term" value="P:sensory perception of taste"/>
    <property type="evidence" value="ECO:0007669"/>
    <property type="project" value="InterPro"/>
</dbReference>
<keyword evidence="5" id="KW-0472">Membrane</keyword>
<sequence length="93" mass="10990">MFSMIFVTIYCCTSVKSQATETKRILLKYLINTTRKGQNLKIWNLIHHVELTGLNLSCGMFEFDWKILFTYFCQVFTYATILIQFDASMIERN</sequence>
<evidence type="ECO:0000313" key="8">
    <source>
        <dbReference type="Proteomes" id="UP001153620"/>
    </source>
</evidence>
<keyword evidence="4" id="KW-1133">Transmembrane helix</keyword>
<dbReference type="Pfam" id="PF08395">
    <property type="entry name" value="7tm_7"/>
    <property type="match status" value="1"/>
</dbReference>
<dbReference type="OrthoDB" id="6366728at2759"/>
<feature type="chain" id="PRO_5040488246" evidence="6">
    <location>
        <begin position="20"/>
        <end position="93"/>
    </location>
</feature>
<keyword evidence="3" id="KW-0812">Transmembrane</keyword>
<proteinExistence type="predicted"/>
<reference evidence="7" key="2">
    <citation type="submission" date="2022-10" db="EMBL/GenBank/DDBJ databases">
        <authorList>
            <consortium name="ENA_rothamsted_submissions"/>
            <consortium name="culmorum"/>
            <person name="King R."/>
        </authorList>
    </citation>
    <scope>NUCLEOTIDE SEQUENCE</scope>
</reference>
<protein>
    <submittedName>
        <fullName evidence="7">Uncharacterized protein</fullName>
    </submittedName>
</protein>
<evidence type="ECO:0000256" key="1">
    <source>
        <dbReference type="ARBA" id="ARBA00004651"/>
    </source>
</evidence>
<feature type="signal peptide" evidence="6">
    <location>
        <begin position="1"/>
        <end position="19"/>
    </location>
</feature>
<accession>A0A9N9WUV3</accession>
<keyword evidence="6" id="KW-0732">Signal</keyword>
<dbReference type="EMBL" id="OU895880">
    <property type="protein sequence ID" value="CAG9810157.1"/>
    <property type="molecule type" value="Genomic_DNA"/>
</dbReference>
<dbReference type="AlphaFoldDB" id="A0A9N9WUV3"/>
<keyword evidence="8" id="KW-1185">Reference proteome</keyword>
<dbReference type="GO" id="GO:0005886">
    <property type="term" value="C:plasma membrane"/>
    <property type="evidence" value="ECO:0007669"/>
    <property type="project" value="UniProtKB-SubCell"/>
</dbReference>
<evidence type="ECO:0000256" key="5">
    <source>
        <dbReference type="ARBA" id="ARBA00023136"/>
    </source>
</evidence>
<gene>
    <name evidence="7" type="ORF">CHIRRI_LOCUS12974</name>
</gene>
<keyword evidence="2" id="KW-1003">Cell membrane</keyword>
<evidence type="ECO:0000256" key="6">
    <source>
        <dbReference type="SAM" id="SignalP"/>
    </source>
</evidence>
<dbReference type="Proteomes" id="UP001153620">
    <property type="component" value="Chromosome 4"/>
</dbReference>
<name>A0A9N9WUV3_9DIPT</name>
<reference evidence="7" key="1">
    <citation type="submission" date="2022-01" db="EMBL/GenBank/DDBJ databases">
        <authorList>
            <person name="King R."/>
        </authorList>
    </citation>
    <scope>NUCLEOTIDE SEQUENCE</scope>
</reference>
<evidence type="ECO:0000256" key="4">
    <source>
        <dbReference type="ARBA" id="ARBA00022989"/>
    </source>
</evidence>
<evidence type="ECO:0000313" key="7">
    <source>
        <dbReference type="EMBL" id="CAG9810157.1"/>
    </source>
</evidence>
<evidence type="ECO:0000256" key="3">
    <source>
        <dbReference type="ARBA" id="ARBA00022692"/>
    </source>
</evidence>
<evidence type="ECO:0000256" key="2">
    <source>
        <dbReference type="ARBA" id="ARBA00022475"/>
    </source>
</evidence>
<organism evidence="7 8">
    <name type="scientific">Chironomus riparius</name>
    <dbReference type="NCBI Taxonomy" id="315576"/>
    <lineage>
        <taxon>Eukaryota</taxon>
        <taxon>Metazoa</taxon>
        <taxon>Ecdysozoa</taxon>
        <taxon>Arthropoda</taxon>
        <taxon>Hexapoda</taxon>
        <taxon>Insecta</taxon>
        <taxon>Pterygota</taxon>
        <taxon>Neoptera</taxon>
        <taxon>Endopterygota</taxon>
        <taxon>Diptera</taxon>
        <taxon>Nematocera</taxon>
        <taxon>Chironomoidea</taxon>
        <taxon>Chironomidae</taxon>
        <taxon>Chironominae</taxon>
        <taxon>Chironomus</taxon>
    </lineage>
</organism>
<dbReference type="InterPro" id="IPR013604">
    <property type="entry name" value="7TM_chemorcpt"/>
</dbReference>
<comment type="subcellular location">
    <subcellularLocation>
        <location evidence="1">Cell membrane</location>
        <topology evidence="1">Multi-pass membrane protein</topology>
    </subcellularLocation>
</comment>